<dbReference type="Proteomes" id="UP000183407">
    <property type="component" value="Unassembled WGS sequence"/>
</dbReference>
<dbReference type="InterPro" id="IPR020615">
    <property type="entry name" value="Thiolase_acyl_enz_int_AS"/>
</dbReference>
<dbReference type="PIRSF" id="PIRSF000429">
    <property type="entry name" value="Ac-CoA_Ac_transf"/>
    <property type="match status" value="1"/>
</dbReference>
<evidence type="ECO:0000256" key="1">
    <source>
        <dbReference type="ARBA" id="ARBA00004275"/>
    </source>
</evidence>
<dbReference type="PROSITE" id="PS00098">
    <property type="entry name" value="THIOLASE_1"/>
    <property type="match status" value="1"/>
</dbReference>
<evidence type="ECO:0000256" key="8">
    <source>
        <dbReference type="ARBA" id="ARBA00032316"/>
    </source>
</evidence>
<comment type="subcellular location">
    <subcellularLocation>
        <location evidence="1">Peroxisome</location>
    </subcellularLocation>
</comment>
<dbReference type="PANTHER" id="PTHR42870">
    <property type="entry name" value="ACETYL-COA C-ACETYLTRANSFERASE"/>
    <property type="match status" value="1"/>
</dbReference>
<evidence type="ECO:0000313" key="12">
    <source>
        <dbReference type="Proteomes" id="UP000183407"/>
    </source>
</evidence>
<dbReference type="PROSITE" id="PS00737">
    <property type="entry name" value="THIOLASE_2"/>
    <property type="match status" value="1"/>
</dbReference>
<dbReference type="Gene3D" id="3.40.47.10">
    <property type="match status" value="1"/>
</dbReference>
<evidence type="ECO:0000259" key="9">
    <source>
        <dbReference type="Pfam" id="PF00108"/>
    </source>
</evidence>
<dbReference type="RefSeq" id="WP_073366387.1">
    <property type="nucleotide sequence ID" value="NZ_FNTL01000004.1"/>
</dbReference>
<dbReference type="EMBL" id="FNTL01000004">
    <property type="protein sequence ID" value="SEE15811.1"/>
    <property type="molecule type" value="Genomic_DNA"/>
</dbReference>
<dbReference type="CDD" id="cd00829">
    <property type="entry name" value="SCP-x_thiolase"/>
    <property type="match status" value="1"/>
</dbReference>
<dbReference type="OrthoDB" id="9785768at2"/>
<dbReference type="Pfam" id="PF22691">
    <property type="entry name" value="Thiolase_C_1"/>
    <property type="match status" value="1"/>
</dbReference>
<reference evidence="12" key="1">
    <citation type="submission" date="2016-10" db="EMBL/GenBank/DDBJ databases">
        <authorList>
            <person name="Varghese N."/>
        </authorList>
    </citation>
    <scope>NUCLEOTIDE SEQUENCE [LARGE SCALE GENOMIC DNA]</scope>
    <source>
        <strain evidence="12">DSM 44719</strain>
    </source>
</reference>
<dbReference type="AlphaFoldDB" id="A0A1H5GK58"/>
<proteinExistence type="predicted"/>
<gene>
    <name evidence="11" type="ORF">SAMN04490220_6832</name>
</gene>
<evidence type="ECO:0000313" key="11">
    <source>
        <dbReference type="EMBL" id="SEE15811.1"/>
    </source>
</evidence>
<keyword evidence="6" id="KW-0446">Lipid-binding</keyword>
<dbReference type="InterPro" id="IPR020613">
    <property type="entry name" value="Thiolase_CS"/>
</dbReference>
<dbReference type="PANTHER" id="PTHR42870:SF1">
    <property type="entry name" value="NON-SPECIFIC LIPID-TRANSFER PROTEIN-LIKE 2"/>
    <property type="match status" value="1"/>
</dbReference>
<feature type="domain" description="Thiolase C-terminal" evidence="10">
    <location>
        <begin position="266"/>
        <end position="382"/>
    </location>
</feature>
<dbReference type="Pfam" id="PF00108">
    <property type="entry name" value="Thiolase_N"/>
    <property type="match status" value="1"/>
</dbReference>
<evidence type="ECO:0000256" key="4">
    <source>
        <dbReference type="ARBA" id="ARBA00022679"/>
    </source>
</evidence>
<keyword evidence="7" id="KW-0576">Peroxisome</keyword>
<accession>A0A1H5GK58</accession>
<evidence type="ECO:0000256" key="6">
    <source>
        <dbReference type="ARBA" id="ARBA00023121"/>
    </source>
</evidence>
<dbReference type="InterPro" id="IPR055140">
    <property type="entry name" value="Thiolase_C_2"/>
</dbReference>
<sequence length="394" mass="42165">MGNRVFVAGAGMTKFEKPGAREWDYPDMAREAGGRALEDAGIEYRLVEQAYVGYVYGESTSGQRAVYELGLTGIPIVNVNNNCSTGSTALFLATQAVRSGQVDCALALGFEKMQAGSLGSTYDDREQPMMRHLLALAELQEFAMPPAPYMFGAAGKEHMERFGTTAEQFARIGVKNHRHSQNNPYAQFQDEYTLDEILGSKPIYGPLTKLQCSPTSDGSGAVVVVSEKFVDEHDLAGQAVEIVGQSMVTDLPSTFEDRSAISLVGADMTRTAAARVYEQAGIGPDDIDVIELHDCFSTNELLTYEALGLCGEGEGGKLVDNDDTTYGGRWVVNPSGGLISKGHPLGATGLAQCSELTWQLRGTADKRQVDGATVALQHNIGLGGAVVVTAYRAL</sequence>
<feature type="domain" description="Thiolase N-terminal" evidence="9">
    <location>
        <begin position="5"/>
        <end position="227"/>
    </location>
</feature>
<protein>
    <recommendedName>
        <fullName evidence="2">propanoyl-CoA C-acyltransferase</fullName>
        <ecNumber evidence="2">2.3.1.176</ecNumber>
    </recommendedName>
    <alternativeName>
        <fullName evidence="8">Propanoyl-CoA C-acyltransferase</fullName>
    </alternativeName>
</protein>
<keyword evidence="4 11" id="KW-0808">Transferase</keyword>
<dbReference type="InterPro" id="IPR020616">
    <property type="entry name" value="Thiolase_N"/>
</dbReference>
<keyword evidence="3" id="KW-0813">Transport</keyword>
<evidence type="ECO:0000256" key="5">
    <source>
        <dbReference type="ARBA" id="ARBA00023055"/>
    </source>
</evidence>
<dbReference type="SUPFAM" id="SSF53901">
    <property type="entry name" value="Thiolase-like"/>
    <property type="match status" value="2"/>
</dbReference>
<evidence type="ECO:0000256" key="3">
    <source>
        <dbReference type="ARBA" id="ARBA00022448"/>
    </source>
</evidence>
<evidence type="ECO:0000256" key="2">
    <source>
        <dbReference type="ARBA" id="ARBA00012352"/>
    </source>
</evidence>
<evidence type="ECO:0000259" key="10">
    <source>
        <dbReference type="Pfam" id="PF22691"/>
    </source>
</evidence>
<dbReference type="InterPro" id="IPR002155">
    <property type="entry name" value="Thiolase"/>
</dbReference>
<name>A0A1H5GK58_RHOJO</name>
<evidence type="ECO:0000256" key="7">
    <source>
        <dbReference type="ARBA" id="ARBA00023140"/>
    </source>
</evidence>
<dbReference type="GO" id="GO:0008289">
    <property type="term" value="F:lipid binding"/>
    <property type="evidence" value="ECO:0007669"/>
    <property type="project" value="UniProtKB-KW"/>
</dbReference>
<organism evidence="11 12">
    <name type="scientific">Rhodococcus jostii</name>
    <dbReference type="NCBI Taxonomy" id="132919"/>
    <lineage>
        <taxon>Bacteria</taxon>
        <taxon>Bacillati</taxon>
        <taxon>Actinomycetota</taxon>
        <taxon>Actinomycetes</taxon>
        <taxon>Mycobacteriales</taxon>
        <taxon>Nocardiaceae</taxon>
        <taxon>Rhodococcus</taxon>
    </lineage>
</organism>
<dbReference type="EC" id="2.3.1.176" evidence="2"/>
<dbReference type="InterPro" id="IPR016039">
    <property type="entry name" value="Thiolase-like"/>
</dbReference>
<keyword evidence="5" id="KW-0445">Lipid transport</keyword>
<dbReference type="FunFam" id="3.40.47.10:FF:000016">
    <property type="entry name" value="Non-specific lipid-transfer protein"/>
    <property type="match status" value="1"/>
</dbReference>
<dbReference type="GO" id="GO:0006869">
    <property type="term" value="P:lipid transport"/>
    <property type="evidence" value="ECO:0007669"/>
    <property type="project" value="UniProtKB-KW"/>
</dbReference>
<dbReference type="NCBIfam" id="NF006102">
    <property type="entry name" value="PRK08256.1"/>
    <property type="match status" value="1"/>
</dbReference>
<dbReference type="GO" id="GO:0016747">
    <property type="term" value="F:acyltransferase activity, transferring groups other than amino-acyl groups"/>
    <property type="evidence" value="ECO:0007669"/>
    <property type="project" value="InterPro"/>
</dbReference>